<dbReference type="CDD" id="cd00118">
    <property type="entry name" value="LysM"/>
    <property type="match status" value="1"/>
</dbReference>
<evidence type="ECO:0000256" key="1">
    <source>
        <dbReference type="SAM" id="MobiDB-lite"/>
    </source>
</evidence>
<comment type="caution">
    <text evidence="3">The sequence shown here is derived from an EMBL/GenBank/DDBJ whole genome shotgun (WGS) entry which is preliminary data.</text>
</comment>
<dbReference type="PANTHER" id="PTHR34700:SF4">
    <property type="entry name" value="PHAGE-LIKE ELEMENT PBSX PROTEIN XKDP"/>
    <property type="match status" value="1"/>
</dbReference>
<dbReference type="Proteomes" id="UP000244060">
    <property type="component" value="Unassembled WGS sequence"/>
</dbReference>
<feature type="compositionally biased region" description="Low complexity" evidence="1">
    <location>
        <begin position="340"/>
        <end position="361"/>
    </location>
</feature>
<dbReference type="PANTHER" id="PTHR34700">
    <property type="entry name" value="POTASSIUM BINDING PROTEIN KBP"/>
    <property type="match status" value="1"/>
</dbReference>
<proteinExistence type="predicted"/>
<dbReference type="PROSITE" id="PS51782">
    <property type="entry name" value="LYSM"/>
    <property type="match status" value="1"/>
</dbReference>
<dbReference type="EMBL" id="QAOT01000004">
    <property type="protein sequence ID" value="PTR19728.1"/>
    <property type="molecule type" value="Genomic_DNA"/>
</dbReference>
<sequence>MALIGRMGSVAWAAVAAGTAAAVGGAGYYGWTLRPMPAPPAALVGPAEPQLSAVSPPPAQGSGTPAAAPPATAEPETAGSAMSAAAPASGAAAPEAQGSEAPPLVVQPAFDVVRIESDGSALVAGRAQRGAEVTVLVEGEEAASTTADAANRFAVMFTLPADEQPRRLSLRMLLEDGTEHQSRGSVIVAPILAPRDRLAGADDPAATAAPVAEPRAPAALLLGEGEVKVLQSAGESLDDLAGVSVDTISYASDGAVLLSGRGGVGDFVRLYLDNREVATVAIAPDGTWAVSLTGIEPGRYQLRADRIGEDGEVVARFETPFARETHETVAAALEAQNGRPPAAAGSAPAAPDGAGSADGSSPPMPGADATTPSTVPGSLIAAGPEAEPPTGAPVTVTVQPGFSLWRIAQDNFGAGMLYVKVYEANRTAIRDPDLIYPGQVFTLPAATD</sequence>
<organism evidence="3 4">
    <name type="scientific">Cereibacter azotoformans</name>
    <dbReference type="NCBI Taxonomy" id="43057"/>
    <lineage>
        <taxon>Bacteria</taxon>
        <taxon>Pseudomonadati</taxon>
        <taxon>Pseudomonadota</taxon>
        <taxon>Alphaproteobacteria</taxon>
        <taxon>Rhodobacterales</taxon>
        <taxon>Paracoccaceae</taxon>
        <taxon>Cereibacter</taxon>
    </lineage>
</organism>
<dbReference type="InterPro" id="IPR052196">
    <property type="entry name" value="Bact_Kbp"/>
</dbReference>
<accession>A0A2T5KBD6</accession>
<dbReference type="SMART" id="SM00257">
    <property type="entry name" value="LysM"/>
    <property type="match status" value="1"/>
</dbReference>
<keyword evidence="4" id="KW-1185">Reference proteome</keyword>
<dbReference type="Gene3D" id="3.10.350.10">
    <property type="entry name" value="LysM domain"/>
    <property type="match status" value="1"/>
</dbReference>
<protein>
    <recommendedName>
        <fullName evidence="2">LysM domain-containing protein</fullName>
    </recommendedName>
</protein>
<name>A0A2T5KBD6_9RHOB</name>
<dbReference type="InterPro" id="IPR018392">
    <property type="entry name" value="LysM"/>
</dbReference>
<feature type="compositionally biased region" description="Low complexity" evidence="1">
    <location>
        <begin position="60"/>
        <end position="100"/>
    </location>
</feature>
<dbReference type="Pfam" id="PF01476">
    <property type="entry name" value="LysM"/>
    <property type="match status" value="1"/>
</dbReference>
<gene>
    <name evidence="3" type="ORF">C8J28_104213</name>
</gene>
<dbReference type="InterPro" id="IPR036779">
    <property type="entry name" value="LysM_dom_sf"/>
</dbReference>
<evidence type="ECO:0000313" key="4">
    <source>
        <dbReference type="Proteomes" id="UP000244060"/>
    </source>
</evidence>
<feature type="region of interest" description="Disordered" evidence="1">
    <location>
        <begin position="337"/>
        <end position="394"/>
    </location>
</feature>
<dbReference type="OrthoDB" id="370541at2"/>
<reference evidence="3 4" key="1">
    <citation type="submission" date="2018-04" db="EMBL/GenBank/DDBJ databases">
        <title>Genomic Encyclopedia of Type Strains, Phase III (KMG-III): the genomes of soil and plant-associated and newly described type strains.</title>
        <authorList>
            <person name="Whitman W."/>
        </authorList>
    </citation>
    <scope>NUCLEOTIDE SEQUENCE [LARGE SCALE GENOMIC DNA]</scope>
    <source>
        <strain evidence="3 4">KA25</strain>
    </source>
</reference>
<feature type="domain" description="LysM" evidence="2">
    <location>
        <begin position="394"/>
        <end position="443"/>
    </location>
</feature>
<dbReference type="AlphaFoldDB" id="A0A2T5KBD6"/>
<dbReference type="RefSeq" id="WP_108220561.1">
    <property type="nucleotide sequence ID" value="NZ_CP090021.1"/>
</dbReference>
<feature type="region of interest" description="Disordered" evidence="1">
    <location>
        <begin position="44"/>
        <end position="100"/>
    </location>
</feature>
<evidence type="ECO:0000313" key="3">
    <source>
        <dbReference type="EMBL" id="PTR19728.1"/>
    </source>
</evidence>
<evidence type="ECO:0000259" key="2">
    <source>
        <dbReference type="PROSITE" id="PS51782"/>
    </source>
</evidence>